<dbReference type="PROSITE" id="PS01163">
    <property type="entry name" value="GAL_P_UDP_TRANSF_II"/>
    <property type="match status" value="1"/>
</dbReference>
<comment type="subcellular location">
    <subcellularLocation>
        <location evidence="2 10">Cytoplasm</location>
    </subcellularLocation>
</comment>
<evidence type="ECO:0000256" key="8">
    <source>
        <dbReference type="ARBA" id="ARBA00023144"/>
    </source>
</evidence>
<evidence type="ECO:0000256" key="5">
    <source>
        <dbReference type="ARBA" id="ARBA00022490"/>
    </source>
</evidence>
<evidence type="ECO:0000256" key="6">
    <source>
        <dbReference type="ARBA" id="ARBA00022679"/>
    </source>
</evidence>
<keyword evidence="5 10" id="KW-0963">Cytoplasm</keyword>
<dbReference type="PIRSF" id="PIRSF006005">
    <property type="entry name" value="GalT_BS"/>
    <property type="match status" value="1"/>
</dbReference>
<keyword evidence="6 10" id="KW-0808">Transferase</keyword>
<evidence type="ECO:0000259" key="12">
    <source>
        <dbReference type="Pfam" id="PF02744"/>
    </source>
</evidence>
<name>A0ABS6JHY9_9BACI</name>
<dbReference type="Pfam" id="PF01087">
    <property type="entry name" value="GalP_UDP_transf"/>
    <property type="match status" value="1"/>
</dbReference>
<keyword evidence="7 10" id="KW-0548">Nucleotidyltransferase</keyword>
<dbReference type="GO" id="GO:0008108">
    <property type="term" value="F:UDP-glucose:hexose-1-phosphate uridylyltransferase activity"/>
    <property type="evidence" value="ECO:0007669"/>
    <property type="project" value="UniProtKB-EC"/>
</dbReference>
<dbReference type="Proteomes" id="UP000784880">
    <property type="component" value="Unassembled WGS sequence"/>
</dbReference>
<dbReference type="EC" id="2.7.7.12" evidence="10"/>
<keyword evidence="8 10" id="KW-0299">Galactose metabolism</keyword>
<dbReference type="InterPro" id="IPR005849">
    <property type="entry name" value="GalP_Utransf_N"/>
</dbReference>
<comment type="similarity">
    <text evidence="4 10">Belongs to the galactose-1-phosphate uridylyltransferase type 2 family.</text>
</comment>
<feature type="domain" description="Galactose-1-phosphate uridyl transferase N-terminal" evidence="11">
    <location>
        <begin position="57"/>
        <end position="237"/>
    </location>
</feature>
<keyword evidence="9 10" id="KW-0119">Carbohydrate metabolism</keyword>
<comment type="catalytic activity">
    <reaction evidence="1 10">
        <text>alpha-D-galactose 1-phosphate + UDP-alpha-D-glucose = alpha-D-glucose 1-phosphate + UDP-alpha-D-galactose</text>
        <dbReference type="Rhea" id="RHEA:13989"/>
        <dbReference type="ChEBI" id="CHEBI:58336"/>
        <dbReference type="ChEBI" id="CHEBI:58601"/>
        <dbReference type="ChEBI" id="CHEBI:58885"/>
        <dbReference type="ChEBI" id="CHEBI:66914"/>
        <dbReference type="EC" id="2.7.7.12"/>
    </reaction>
</comment>
<dbReference type="HAMAP" id="MF_00571">
    <property type="entry name" value="GalP_UDP_trans"/>
    <property type="match status" value="1"/>
</dbReference>
<proteinExistence type="inferred from homology"/>
<keyword evidence="14" id="KW-1185">Reference proteome</keyword>
<dbReference type="Pfam" id="PF02744">
    <property type="entry name" value="GalP_UDP_tr_C"/>
    <property type="match status" value="1"/>
</dbReference>
<evidence type="ECO:0000256" key="7">
    <source>
        <dbReference type="ARBA" id="ARBA00022695"/>
    </source>
</evidence>
<gene>
    <name evidence="10 13" type="primary">galT</name>
    <name evidence="13" type="ORF">KS419_14000</name>
</gene>
<dbReference type="PANTHER" id="PTHR39191:SF1">
    <property type="entry name" value="DUF4922 DOMAIN-CONTAINING PROTEIN"/>
    <property type="match status" value="1"/>
</dbReference>
<evidence type="ECO:0000313" key="14">
    <source>
        <dbReference type="Proteomes" id="UP000784880"/>
    </source>
</evidence>
<dbReference type="InterPro" id="IPR023425">
    <property type="entry name" value="GalP_uridyl_Trfase_II_CS"/>
</dbReference>
<dbReference type="RefSeq" id="WP_217067016.1">
    <property type="nucleotide sequence ID" value="NZ_JAHQCS010000112.1"/>
</dbReference>
<dbReference type="PANTHER" id="PTHR39191">
    <property type="entry name" value="GALACTOSE-1-PHOSPHATE URIDYLYLTRANSFERASE"/>
    <property type="match status" value="1"/>
</dbReference>
<evidence type="ECO:0000256" key="2">
    <source>
        <dbReference type="ARBA" id="ARBA00004496"/>
    </source>
</evidence>
<dbReference type="InterPro" id="IPR005850">
    <property type="entry name" value="GalP_Utransf_C"/>
</dbReference>
<evidence type="ECO:0000313" key="13">
    <source>
        <dbReference type="EMBL" id="MBU9712839.1"/>
    </source>
</evidence>
<reference evidence="13 14" key="1">
    <citation type="submission" date="2021-06" db="EMBL/GenBank/DDBJ databases">
        <title>Bacillus sp. RD4P76, an endophyte from a halophyte.</title>
        <authorList>
            <person name="Sun J.-Q."/>
        </authorList>
    </citation>
    <scope>NUCLEOTIDE SEQUENCE [LARGE SCALE GENOMIC DNA]</scope>
    <source>
        <strain evidence="13 14">CGMCC 1.15917</strain>
    </source>
</reference>
<evidence type="ECO:0000256" key="10">
    <source>
        <dbReference type="HAMAP-Rule" id="MF_00571"/>
    </source>
</evidence>
<evidence type="ECO:0000259" key="11">
    <source>
        <dbReference type="Pfam" id="PF01087"/>
    </source>
</evidence>
<organism evidence="13 14">
    <name type="scientific">Evansella tamaricis</name>
    <dbReference type="NCBI Taxonomy" id="2069301"/>
    <lineage>
        <taxon>Bacteria</taxon>
        <taxon>Bacillati</taxon>
        <taxon>Bacillota</taxon>
        <taxon>Bacilli</taxon>
        <taxon>Bacillales</taxon>
        <taxon>Bacillaceae</taxon>
        <taxon>Evansella</taxon>
    </lineage>
</organism>
<comment type="pathway">
    <text evidence="3 10">Carbohydrate metabolism; galactose metabolism.</text>
</comment>
<comment type="caution">
    <text evidence="13">The sequence shown here is derived from an EMBL/GenBank/DDBJ whole genome shotgun (WGS) entry which is preliminary data.</text>
</comment>
<evidence type="ECO:0000256" key="4">
    <source>
        <dbReference type="ARBA" id="ARBA00008706"/>
    </source>
</evidence>
<dbReference type="NCBIfam" id="TIGR01239">
    <property type="entry name" value="galT_2"/>
    <property type="match status" value="1"/>
</dbReference>
<feature type="domain" description="Galactose-1-phosphate uridyl transferase C-terminal" evidence="12">
    <location>
        <begin position="254"/>
        <end position="436"/>
    </location>
</feature>
<evidence type="ECO:0000256" key="9">
    <source>
        <dbReference type="ARBA" id="ARBA00023277"/>
    </source>
</evidence>
<evidence type="ECO:0000256" key="3">
    <source>
        <dbReference type="ARBA" id="ARBA00004947"/>
    </source>
</evidence>
<sequence>MKDTIDVLLEKLLRYALTKQLIENDDLVYCRNQLIGILEINKINPIETEIDIEEISCPSQLLNPILDWAFETGRLKSNTVTERDLLDTRLMGVLTNNPSVIISKFKNYKTNESSKKATAWFYKLSKDNHYIRQNRIKKNVHWMTETNFGDLELTINLSKPEKDPREIEAAKQEEKVNYPLCLLCKENEGFFGRINHPARQNLRTIPVVLNGENWRLQFSPYVYYHEHAIIFSEKHVPMKITKATFQRLIDFVGLFPHYFIGSNADLPIVGGSILSHDHFQGGYHQFPMERAEQEEVFEIPSLPGVKVGKVKWPMSVLRITGAKKTDVVNAAFHIFNKWKNYNDQSVEIHSHTNETPHNTVTPIARMENGLYQVDIVLRNNRTTEKYPVGIFHPHQEVHHIKKENIGLIEVMGLAVLPGRLIDELNEIEKALLSENPEKEIWNRESITKHREWALQLLEKYPNLNQDNCGQILQVEVGKVFSNVLEHAGVFKRDSKGQMAFRTFIESL</sequence>
<dbReference type="InterPro" id="IPR000766">
    <property type="entry name" value="GalP_uridyl_Trfase_II"/>
</dbReference>
<dbReference type="NCBIfam" id="NF003629">
    <property type="entry name" value="PRK05270.1-2"/>
    <property type="match status" value="1"/>
</dbReference>
<accession>A0ABS6JHY9</accession>
<protein>
    <recommendedName>
        <fullName evidence="10">Galactose-1-phosphate uridylyltransferase</fullName>
        <shortName evidence="10">Gal-1-P uridylyltransferase</shortName>
        <ecNumber evidence="10">2.7.7.12</ecNumber>
    </recommendedName>
    <alternativeName>
        <fullName evidence="10">UDP-glucose--hexose-1-phosphate uridylyltransferase</fullName>
    </alternativeName>
</protein>
<evidence type="ECO:0000256" key="1">
    <source>
        <dbReference type="ARBA" id="ARBA00001107"/>
    </source>
</evidence>
<dbReference type="EMBL" id="JAHQCS010000112">
    <property type="protein sequence ID" value="MBU9712839.1"/>
    <property type="molecule type" value="Genomic_DNA"/>
</dbReference>